<keyword evidence="1" id="KW-0472">Membrane</keyword>
<sequence>MMKNNLIILTKTMFKNDETLNNLTSKGSKSSFLKSKWMMILFVLGIAVLMGLSFGFMLADLYDALAAIELSHLIPRLLVPAAGIMVFMFGIFYVMNVFYFSKDVENYLYLPVQAGEILGAKFLVSLIYEYFIILVFFLPLLTVYGIKDGSGILYYVYMLVSLILIPVFPLVVASIISMLIMRYSSKFKNRDRFNMIAGILSLVVALGFNFGLQFFTQRFTGDPNLAIGDISELPVFKITSWVFPTSHFATEGILAYNSLNGLFSILLLLLITVLSFFLFYVLGNLLYFKGVIGISESKATRKALSKEEMEKGSRRKPILFSYALKELKLILRTPVYFLNCVLISLIYPLFILFPFLMGSREDKAELESVFTMLQGFDRGSLLLGIVGVGFLMGSINIIASTAISREGKNLYFLKYIPVPYMTQIYAKIVSAFYVEAAALVIFYGIVFYLFRIDLVFFVLSLLIVFLASLVINQIGIFLDITWPKLNWDTEQKAVKQNFNSVIHMFLGFGLVALMIFLAMKVQVSLYVAFMASLLGLLILALLFHFLLTRHVEKRFKALS</sequence>
<organism evidence="2 3">
    <name type="scientific">Proteiniclasticum ruminis</name>
    <dbReference type="NCBI Taxonomy" id="398199"/>
    <lineage>
        <taxon>Bacteria</taxon>
        <taxon>Bacillati</taxon>
        <taxon>Bacillota</taxon>
        <taxon>Clostridia</taxon>
        <taxon>Eubacteriales</taxon>
        <taxon>Clostridiaceae</taxon>
        <taxon>Proteiniclasticum</taxon>
    </lineage>
</organism>
<evidence type="ECO:0000313" key="3">
    <source>
        <dbReference type="Proteomes" id="UP000183255"/>
    </source>
</evidence>
<gene>
    <name evidence="2" type="ORF">SAMN05421804_101562</name>
</gene>
<dbReference type="AlphaFoldDB" id="A0A1G8HEZ3"/>
<reference evidence="2 3" key="1">
    <citation type="submission" date="2016-10" db="EMBL/GenBank/DDBJ databases">
        <authorList>
            <person name="de Groot N.N."/>
        </authorList>
    </citation>
    <scope>NUCLEOTIDE SEQUENCE [LARGE SCALE GENOMIC DNA]</scope>
    <source>
        <strain evidence="2 3">CGMCC 1.5058</strain>
    </source>
</reference>
<proteinExistence type="predicted"/>
<feature type="transmembrane region" description="Helical" evidence="1">
    <location>
        <begin position="525"/>
        <end position="547"/>
    </location>
</feature>
<keyword evidence="1" id="KW-0812">Transmembrane</keyword>
<feature type="transmembrane region" description="Helical" evidence="1">
    <location>
        <begin position="78"/>
        <end position="101"/>
    </location>
</feature>
<feature type="transmembrane region" description="Helical" evidence="1">
    <location>
        <begin position="501"/>
        <end position="519"/>
    </location>
</feature>
<keyword evidence="1" id="KW-1133">Transmembrane helix</keyword>
<protein>
    <submittedName>
        <fullName evidence="2">ABC-2 type transport system permease protein</fullName>
    </submittedName>
</protein>
<feature type="transmembrane region" description="Helical" evidence="1">
    <location>
        <begin position="424"/>
        <end position="450"/>
    </location>
</feature>
<feature type="transmembrane region" description="Helical" evidence="1">
    <location>
        <begin position="335"/>
        <end position="357"/>
    </location>
</feature>
<dbReference type="EMBL" id="FNDZ01000001">
    <property type="protein sequence ID" value="SDI05179.1"/>
    <property type="molecule type" value="Genomic_DNA"/>
</dbReference>
<feature type="transmembrane region" description="Helical" evidence="1">
    <location>
        <begin position="262"/>
        <end position="288"/>
    </location>
</feature>
<dbReference type="Pfam" id="PF16949">
    <property type="entry name" value="ABC_tran_2"/>
    <property type="match status" value="1"/>
</dbReference>
<feature type="transmembrane region" description="Helical" evidence="1">
    <location>
        <begin position="193"/>
        <end position="215"/>
    </location>
</feature>
<evidence type="ECO:0000256" key="1">
    <source>
        <dbReference type="SAM" id="Phobius"/>
    </source>
</evidence>
<feature type="transmembrane region" description="Helical" evidence="1">
    <location>
        <begin position="152"/>
        <end position="181"/>
    </location>
</feature>
<accession>A0A1G8HEZ3</accession>
<dbReference type="Proteomes" id="UP000183255">
    <property type="component" value="Unassembled WGS sequence"/>
</dbReference>
<feature type="transmembrane region" description="Helical" evidence="1">
    <location>
        <begin position="122"/>
        <end position="146"/>
    </location>
</feature>
<dbReference type="RefSeq" id="WP_031573800.1">
    <property type="nucleotide sequence ID" value="NZ_FNDZ01000001.1"/>
</dbReference>
<feature type="transmembrane region" description="Helical" evidence="1">
    <location>
        <begin position="456"/>
        <end position="480"/>
    </location>
</feature>
<feature type="transmembrane region" description="Helical" evidence="1">
    <location>
        <begin position="381"/>
        <end position="403"/>
    </location>
</feature>
<feature type="transmembrane region" description="Helical" evidence="1">
    <location>
        <begin position="37"/>
        <end position="58"/>
    </location>
</feature>
<evidence type="ECO:0000313" key="2">
    <source>
        <dbReference type="EMBL" id="SDI05179.1"/>
    </source>
</evidence>
<dbReference type="InterPro" id="IPR031599">
    <property type="entry name" value="ABC_tran_2"/>
</dbReference>
<name>A0A1G8HEZ3_9CLOT</name>